<evidence type="ECO:0000256" key="3">
    <source>
        <dbReference type="ARBA" id="ARBA00008896"/>
    </source>
</evidence>
<comment type="function">
    <text evidence="6 8">Catalyzes the condensation of carbamoyl phosphate and aspartate to form carbamoyl aspartate and inorganic phosphate, the committed step in the de novo pyrimidine nucleotide biosynthesis pathway.</text>
</comment>
<feature type="binding site" evidence="8">
    <location>
        <position position="140"/>
    </location>
    <ligand>
        <name>carbamoyl phosphate</name>
        <dbReference type="ChEBI" id="CHEBI:58228"/>
    </ligand>
</feature>
<feature type="domain" description="Aspartate/ornithine carbamoyltransferase Asp/Orn-binding" evidence="9">
    <location>
        <begin position="161"/>
        <end position="307"/>
    </location>
</feature>
<feature type="binding site" evidence="8">
    <location>
        <position position="175"/>
    </location>
    <ligand>
        <name>L-aspartate</name>
        <dbReference type="ChEBI" id="CHEBI:29991"/>
    </ligand>
</feature>
<feature type="binding site" evidence="8">
    <location>
        <position position="55"/>
    </location>
    <ligand>
        <name>carbamoyl phosphate</name>
        <dbReference type="ChEBI" id="CHEBI:58228"/>
    </ligand>
</feature>
<keyword evidence="4 8" id="KW-0808">Transferase</keyword>
<comment type="function">
    <text evidence="1">Reversibly catalyzes the transfer of the carbamoyl group from carbamoyl phosphate (CP) to the N(epsilon) atom of ornithine (ORN) to produce L-citrulline.</text>
</comment>
<dbReference type="UniPathway" id="UPA00070">
    <property type="reaction ID" value="UER00116"/>
</dbReference>
<feature type="binding site" evidence="8">
    <location>
        <position position="270"/>
    </location>
    <ligand>
        <name>carbamoyl phosphate</name>
        <dbReference type="ChEBI" id="CHEBI:58228"/>
    </ligand>
</feature>
<name>A0A7Y3RM76_9PROT</name>
<dbReference type="SUPFAM" id="SSF53671">
    <property type="entry name" value="Aspartate/ornithine carbamoyltransferase"/>
    <property type="match status" value="1"/>
</dbReference>
<evidence type="ECO:0000256" key="7">
    <source>
        <dbReference type="ARBA" id="ARBA00048859"/>
    </source>
</evidence>
<dbReference type="AlphaFoldDB" id="A0A7Y3RM76"/>
<dbReference type="PROSITE" id="PS00097">
    <property type="entry name" value="CARBAMOYLTRANSFERASE"/>
    <property type="match status" value="1"/>
</dbReference>
<evidence type="ECO:0000256" key="1">
    <source>
        <dbReference type="ARBA" id="ARBA00003822"/>
    </source>
</evidence>
<dbReference type="GO" id="GO:0006207">
    <property type="term" value="P:'de novo' pyrimidine nucleobase biosynthetic process"/>
    <property type="evidence" value="ECO:0007669"/>
    <property type="project" value="InterPro"/>
</dbReference>
<dbReference type="InterPro" id="IPR006131">
    <property type="entry name" value="Asp_carbamoyltransf_Asp/Orn-bd"/>
</dbReference>
<feature type="binding site" evidence="8">
    <location>
        <position position="137"/>
    </location>
    <ligand>
        <name>carbamoyl phosphate</name>
        <dbReference type="ChEBI" id="CHEBI:58228"/>
    </ligand>
</feature>
<sequence>MKHLTDIGALSDQEITSILSRALAYDEAVEKREDIGAPLAGRIQFNLFYENSTRTSLSFDLAGRKMGLEVVNVPVAASSIHKGESLRDTVLTLCAQGADAMVLRASGAGSIDAAKSAIKSAGFETRVINAGEGAFGHPTQALLDAATLLKAHHRKAEEGLDGLTISIIGDLSHSRVAASCSKLFARMGATVRLCAPEDLLPVWKSEDAAMVTTSRDEAIKDADVVMALRIQTERFGDELPLDPQVYRSDYGLSMEALSFAKPAAFVMHPGPMNRGVEIDNDVADDQSISLILQQVAMGVPLRMAVLAELFDL</sequence>
<evidence type="ECO:0000256" key="2">
    <source>
        <dbReference type="ARBA" id="ARBA00004852"/>
    </source>
</evidence>
<evidence type="ECO:0000256" key="8">
    <source>
        <dbReference type="HAMAP-Rule" id="MF_00001"/>
    </source>
</evidence>
<feature type="binding site" evidence="8">
    <location>
        <position position="54"/>
    </location>
    <ligand>
        <name>carbamoyl phosphate</name>
        <dbReference type="ChEBI" id="CHEBI:58228"/>
    </ligand>
</feature>
<dbReference type="GO" id="GO:0005829">
    <property type="term" value="C:cytosol"/>
    <property type="evidence" value="ECO:0007669"/>
    <property type="project" value="TreeGrafter"/>
</dbReference>
<dbReference type="InterPro" id="IPR036901">
    <property type="entry name" value="Asp/Orn_carbamoylTrfase_sf"/>
</dbReference>
<accession>A0A7Y3RM76</accession>
<dbReference type="InterPro" id="IPR006132">
    <property type="entry name" value="Asp/Orn_carbamoyltranf_P-bd"/>
</dbReference>
<dbReference type="EMBL" id="JABFCX010000003">
    <property type="protein sequence ID" value="NNU16681.1"/>
    <property type="molecule type" value="Genomic_DNA"/>
</dbReference>
<dbReference type="HAMAP" id="MF_00001">
    <property type="entry name" value="Asp_carb_tr"/>
    <property type="match status" value="1"/>
</dbReference>
<dbReference type="EC" id="2.1.3.2" evidence="8"/>
<proteinExistence type="inferred from homology"/>
<comment type="similarity">
    <text evidence="3 8">Belongs to the aspartate/ornithine carbamoyltransferase superfamily. ATCase family.</text>
</comment>
<dbReference type="InterPro" id="IPR006130">
    <property type="entry name" value="Asp/Orn_carbamoylTrfase"/>
</dbReference>
<dbReference type="PRINTS" id="PR00101">
    <property type="entry name" value="ATCASE"/>
</dbReference>
<dbReference type="GO" id="GO:0044205">
    <property type="term" value="P:'de novo' UMP biosynthetic process"/>
    <property type="evidence" value="ECO:0007669"/>
    <property type="project" value="UniProtKB-UniRule"/>
</dbReference>
<dbReference type="GO" id="GO:0016597">
    <property type="term" value="F:amino acid binding"/>
    <property type="evidence" value="ECO:0007669"/>
    <property type="project" value="InterPro"/>
</dbReference>
<keyword evidence="5 8" id="KW-0665">Pyrimidine biosynthesis</keyword>
<dbReference type="NCBIfam" id="NF002032">
    <property type="entry name" value="PRK00856.1"/>
    <property type="match status" value="1"/>
</dbReference>
<evidence type="ECO:0000313" key="11">
    <source>
        <dbReference type="EMBL" id="NNU16681.1"/>
    </source>
</evidence>
<evidence type="ECO:0000259" key="10">
    <source>
        <dbReference type="Pfam" id="PF02729"/>
    </source>
</evidence>
<feature type="binding site" evidence="8">
    <location>
        <position position="271"/>
    </location>
    <ligand>
        <name>carbamoyl phosphate</name>
        <dbReference type="ChEBI" id="CHEBI:58228"/>
    </ligand>
</feature>
<feature type="domain" description="Aspartate/ornithine carbamoyltransferase carbamoyl-P binding" evidence="10">
    <location>
        <begin position="2"/>
        <end position="148"/>
    </location>
</feature>
<dbReference type="Pfam" id="PF00185">
    <property type="entry name" value="OTCace"/>
    <property type="match status" value="1"/>
</dbReference>
<dbReference type="RefSeq" id="WP_173199373.1">
    <property type="nucleotide sequence ID" value="NZ_JABFCX010000003.1"/>
</dbReference>
<comment type="caution">
    <text evidence="11">The sequence shown here is derived from an EMBL/GenBank/DDBJ whole genome shotgun (WGS) entry which is preliminary data.</text>
</comment>
<evidence type="ECO:0000256" key="4">
    <source>
        <dbReference type="ARBA" id="ARBA00022679"/>
    </source>
</evidence>
<gene>
    <name evidence="8" type="primary">pyrB</name>
    <name evidence="11" type="ORF">HK107_10145</name>
</gene>
<evidence type="ECO:0000259" key="9">
    <source>
        <dbReference type="Pfam" id="PF00185"/>
    </source>
</evidence>
<feature type="binding site" evidence="8">
    <location>
        <position position="82"/>
    </location>
    <ligand>
        <name>L-aspartate</name>
        <dbReference type="ChEBI" id="CHEBI:29991"/>
    </ligand>
</feature>
<evidence type="ECO:0000256" key="6">
    <source>
        <dbReference type="ARBA" id="ARBA00043884"/>
    </source>
</evidence>
<comment type="pathway">
    <text evidence="2 8">Pyrimidine metabolism; UMP biosynthesis via de novo pathway; (S)-dihydroorotate from bicarbonate: step 2/3.</text>
</comment>
<dbReference type="GO" id="GO:0006520">
    <property type="term" value="P:amino acid metabolic process"/>
    <property type="evidence" value="ECO:0007669"/>
    <property type="project" value="InterPro"/>
</dbReference>
<evidence type="ECO:0000313" key="12">
    <source>
        <dbReference type="Proteomes" id="UP000536835"/>
    </source>
</evidence>
<keyword evidence="12" id="KW-1185">Reference proteome</keyword>
<dbReference type="Proteomes" id="UP000536835">
    <property type="component" value="Unassembled WGS sequence"/>
</dbReference>
<organism evidence="11 12">
    <name type="scientific">Parvularcula mediterranea</name>
    <dbReference type="NCBI Taxonomy" id="2732508"/>
    <lineage>
        <taxon>Bacteria</taxon>
        <taxon>Pseudomonadati</taxon>
        <taxon>Pseudomonadota</taxon>
        <taxon>Alphaproteobacteria</taxon>
        <taxon>Parvularculales</taxon>
        <taxon>Parvularculaceae</taxon>
        <taxon>Parvularcula</taxon>
    </lineage>
</organism>
<protein>
    <recommendedName>
        <fullName evidence="8">Aspartate carbamoyltransferase</fullName>
        <ecNumber evidence="8">2.1.3.2</ecNumber>
    </recommendedName>
    <alternativeName>
        <fullName evidence="8">Aspartate transcarbamylase</fullName>
        <shortName evidence="8">ATCase</shortName>
    </alternativeName>
</protein>
<dbReference type="InterPro" id="IPR002082">
    <property type="entry name" value="Asp_carbamoyltransf"/>
</dbReference>
<reference evidence="11 12" key="1">
    <citation type="submission" date="2020-05" db="EMBL/GenBank/DDBJ databases">
        <title>Parvularcula mediterraneae sp. nov., isolated from polypropylene straw from shallow seawater of the seashore of Laganas in Zakynthos island, Greece.</title>
        <authorList>
            <person name="Szabo I."/>
            <person name="Al-Omari J."/>
            <person name="Rado J."/>
            <person name="Szerdahelyi G.S."/>
        </authorList>
    </citation>
    <scope>NUCLEOTIDE SEQUENCE [LARGE SCALE GENOMIC DNA]</scope>
    <source>
        <strain evidence="11 12">ZS-1/3</strain>
    </source>
</reference>
<comment type="subunit">
    <text evidence="8">Heterododecamer (2C3:3R2) of six catalytic PyrB chains organized as two trimers (C3), and six regulatory PyrI chains organized as three dimers (R2).</text>
</comment>
<dbReference type="Pfam" id="PF02729">
    <property type="entry name" value="OTCace_N"/>
    <property type="match status" value="1"/>
</dbReference>
<comment type="catalytic activity">
    <reaction evidence="7 8">
        <text>carbamoyl phosphate + L-aspartate = N-carbamoyl-L-aspartate + phosphate + H(+)</text>
        <dbReference type="Rhea" id="RHEA:20013"/>
        <dbReference type="ChEBI" id="CHEBI:15378"/>
        <dbReference type="ChEBI" id="CHEBI:29991"/>
        <dbReference type="ChEBI" id="CHEBI:32814"/>
        <dbReference type="ChEBI" id="CHEBI:43474"/>
        <dbReference type="ChEBI" id="CHEBI:58228"/>
        <dbReference type="EC" id="2.1.3.2"/>
    </reaction>
</comment>
<evidence type="ECO:0000256" key="5">
    <source>
        <dbReference type="ARBA" id="ARBA00022975"/>
    </source>
</evidence>
<feature type="binding site" evidence="8">
    <location>
        <position position="229"/>
    </location>
    <ligand>
        <name>L-aspartate</name>
        <dbReference type="ChEBI" id="CHEBI:29991"/>
    </ligand>
</feature>
<feature type="binding site" evidence="8">
    <location>
        <position position="104"/>
    </location>
    <ligand>
        <name>carbamoyl phosphate</name>
        <dbReference type="ChEBI" id="CHEBI:58228"/>
    </ligand>
</feature>
<dbReference type="PANTHER" id="PTHR45753">
    <property type="entry name" value="ORNITHINE CARBAMOYLTRANSFERASE, MITOCHONDRIAL"/>
    <property type="match status" value="1"/>
</dbReference>
<dbReference type="Gene3D" id="3.40.50.1370">
    <property type="entry name" value="Aspartate/ornithine carbamoyltransferase"/>
    <property type="match status" value="2"/>
</dbReference>
<dbReference type="PRINTS" id="PR00100">
    <property type="entry name" value="AOTCASE"/>
</dbReference>
<dbReference type="NCBIfam" id="TIGR00670">
    <property type="entry name" value="asp_carb_tr"/>
    <property type="match status" value="1"/>
</dbReference>
<dbReference type="PANTHER" id="PTHR45753:SF6">
    <property type="entry name" value="ASPARTATE CARBAMOYLTRANSFERASE"/>
    <property type="match status" value="1"/>
</dbReference>
<dbReference type="GO" id="GO:0004070">
    <property type="term" value="F:aspartate carbamoyltransferase activity"/>
    <property type="evidence" value="ECO:0007669"/>
    <property type="project" value="UniProtKB-UniRule"/>
</dbReference>